<evidence type="ECO:0000256" key="2">
    <source>
        <dbReference type="SAM" id="Phobius"/>
    </source>
</evidence>
<keyword evidence="3" id="KW-0732">Signal</keyword>
<organism evidence="4 5">
    <name type="scientific">Pleomassaria siparia CBS 279.74</name>
    <dbReference type="NCBI Taxonomy" id="1314801"/>
    <lineage>
        <taxon>Eukaryota</taxon>
        <taxon>Fungi</taxon>
        <taxon>Dikarya</taxon>
        <taxon>Ascomycota</taxon>
        <taxon>Pezizomycotina</taxon>
        <taxon>Dothideomycetes</taxon>
        <taxon>Pleosporomycetidae</taxon>
        <taxon>Pleosporales</taxon>
        <taxon>Pleomassariaceae</taxon>
        <taxon>Pleomassaria</taxon>
    </lineage>
</organism>
<dbReference type="Pfam" id="PF05808">
    <property type="entry name" value="Podoplanin"/>
    <property type="match status" value="1"/>
</dbReference>
<reference evidence="4" key="1">
    <citation type="journal article" date="2020" name="Stud. Mycol.">
        <title>101 Dothideomycetes genomes: a test case for predicting lifestyles and emergence of pathogens.</title>
        <authorList>
            <person name="Haridas S."/>
            <person name="Albert R."/>
            <person name="Binder M."/>
            <person name="Bloem J."/>
            <person name="Labutti K."/>
            <person name="Salamov A."/>
            <person name="Andreopoulos B."/>
            <person name="Baker S."/>
            <person name="Barry K."/>
            <person name="Bills G."/>
            <person name="Bluhm B."/>
            <person name="Cannon C."/>
            <person name="Castanera R."/>
            <person name="Culley D."/>
            <person name="Daum C."/>
            <person name="Ezra D."/>
            <person name="Gonzalez J."/>
            <person name="Henrissat B."/>
            <person name="Kuo A."/>
            <person name="Liang C."/>
            <person name="Lipzen A."/>
            <person name="Lutzoni F."/>
            <person name="Magnuson J."/>
            <person name="Mondo S."/>
            <person name="Nolan M."/>
            <person name="Ohm R."/>
            <person name="Pangilinan J."/>
            <person name="Park H.-J."/>
            <person name="Ramirez L."/>
            <person name="Alfaro M."/>
            <person name="Sun H."/>
            <person name="Tritt A."/>
            <person name="Yoshinaga Y."/>
            <person name="Zwiers L.-H."/>
            <person name="Turgeon B."/>
            <person name="Goodwin S."/>
            <person name="Spatafora J."/>
            <person name="Crous P."/>
            <person name="Grigoriev I."/>
        </authorList>
    </citation>
    <scope>NUCLEOTIDE SEQUENCE</scope>
    <source>
        <strain evidence="4">CBS 279.74</strain>
    </source>
</reference>
<feature type="signal peptide" evidence="3">
    <location>
        <begin position="1"/>
        <end position="18"/>
    </location>
</feature>
<feature type="region of interest" description="Disordered" evidence="1">
    <location>
        <begin position="175"/>
        <end position="208"/>
    </location>
</feature>
<evidence type="ECO:0000256" key="1">
    <source>
        <dbReference type="SAM" id="MobiDB-lite"/>
    </source>
</evidence>
<dbReference type="OrthoDB" id="3796124at2759"/>
<feature type="chain" id="PRO_5026099533" description="Mid2 domain-containing protein" evidence="3">
    <location>
        <begin position="19"/>
        <end position="322"/>
    </location>
</feature>
<keyword evidence="2" id="KW-0812">Transmembrane</keyword>
<gene>
    <name evidence="4" type="ORF">K504DRAFT_456370</name>
</gene>
<dbReference type="PANTHER" id="PTHR16861">
    <property type="entry name" value="GLYCOPROTEIN 38"/>
    <property type="match status" value="1"/>
</dbReference>
<feature type="compositionally biased region" description="Low complexity" evidence="1">
    <location>
        <begin position="175"/>
        <end position="197"/>
    </location>
</feature>
<evidence type="ECO:0000313" key="4">
    <source>
        <dbReference type="EMBL" id="KAF2708354.1"/>
    </source>
</evidence>
<dbReference type="Proteomes" id="UP000799428">
    <property type="component" value="Unassembled WGS sequence"/>
</dbReference>
<evidence type="ECO:0000256" key="3">
    <source>
        <dbReference type="SAM" id="SignalP"/>
    </source>
</evidence>
<dbReference type="AlphaFoldDB" id="A0A6G1K6A9"/>
<sequence length="322" mass="33600">MKPSPFLSFLALAPSVLAQNRPVPRAAEATPFIPGQALKRVAAPRPTSPPQVVRQLLRRDAATCGWMMADGSPNVCGDSQYCTTTASNNGDFGVWNCCNTDSCYLATGCTKDVECYMSNAGTTFSRFMCGTTSSIVSMAYSREDTPQYTASQLSVSQSSAAAASALSASASRAAAGTTTTSPGQSSSSVQASNSKATSADEATTTQTKKSGLSTGALAGIVVGVILIIVLIGAIAFFIWRSKNKNKNNTAPAAHQHGPHTVAEMSGAPLMSGAPADYTGYYKPQHDTYAHQGFAQQGTPQYPVELDGPTYDGHTVVHEMGTK</sequence>
<keyword evidence="2" id="KW-1133">Transmembrane helix</keyword>
<accession>A0A6G1K6A9</accession>
<proteinExistence type="predicted"/>
<name>A0A6G1K6A9_9PLEO</name>
<keyword evidence="5" id="KW-1185">Reference proteome</keyword>
<feature type="transmembrane region" description="Helical" evidence="2">
    <location>
        <begin position="216"/>
        <end position="239"/>
    </location>
</feature>
<keyword evidence="2" id="KW-0472">Membrane</keyword>
<protein>
    <recommendedName>
        <fullName evidence="6">Mid2 domain-containing protein</fullName>
    </recommendedName>
</protein>
<evidence type="ECO:0008006" key="6">
    <source>
        <dbReference type="Google" id="ProtNLM"/>
    </source>
</evidence>
<evidence type="ECO:0000313" key="5">
    <source>
        <dbReference type="Proteomes" id="UP000799428"/>
    </source>
</evidence>
<dbReference type="EMBL" id="MU005772">
    <property type="protein sequence ID" value="KAF2708354.1"/>
    <property type="molecule type" value="Genomic_DNA"/>
</dbReference>
<dbReference type="PANTHER" id="PTHR16861:SF4">
    <property type="entry name" value="SH3 DOMAIN PROTEIN (AFU_ORTHOLOGUE AFUA_1G13610)"/>
    <property type="match status" value="1"/>
</dbReference>